<proteinExistence type="predicted"/>
<sequence>MEVPTVDEAKRMATLLGLLRVTTSEEKASAAGASEDKLDWLRSQMIGKNVEFDTPFGRRMLTYADPDSIRPEPAVH</sequence>
<dbReference type="EMBL" id="BQKI01000002">
    <property type="protein sequence ID" value="GJM87808.1"/>
    <property type="molecule type" value="Genomic_DNA"/>
</dbReference>
<protein>
    <submittedName>
        <fullName evidence="1">Uncharacterized protein</fullName>
    </submittedName>
</protein>
<name>A0AAV5BNC6_ELECO</name>
<organism evidence="1 2">
    <name type="scientific">Eleusine coracana subsp. coracana</name>
    <dbReference type="NCBI Taxonomy" id="191504"/>
    <lineage>
        <taxon>Eukaryota</taxon>
        <taxon>Viridiplantae</taxon>
        <taxon>Streptophyta</taxon>
        <taxon>Embryophyta</taxon>
        <taxon>Tracheophyta</taxon>
        <taxon>Spermatophyta</taxon>
        <taxon>Magnoliopsida</taxon>
        <taxon>Liliopsida</taxon>
        <taxon>Poales</taxon>
        <taxon>Poaceae</taxon>
        <taxon>PACMAD clade</taxon>
        <taxon>Chloridoideae</taxon>
        <taxon>Cynodonteae</taxon>
        <taxon>Eleusininae</taxon>
        <taxon>Eleusine</taxon>
    </lineage>
</organism>
<evidence type="ECO:0000313" key="2">
    <source>
        <dbReference type="Proteomes" id="UP001054889"/>
    </source>
</evidence>
<accession>A0AAV5BNC6</accession>
<dbReference type="AlphaFoldDB" id="A0AAV5BNC6"/>
<reference evidence="1" key="1">
    <citation type="journal article" date="2018" name="DNA Res.">
        <title>Multiple hybrid de novo genome assembly of finger millet, an orphan allotetraploid crop.</title>
        <authorList>
            <person name="Hatakeyama M."/>
            <person name="Aluri S."/>
            <person name="Balachadran M.T."/>
            <person name="Sivarajan S.R."/>
            <person name="Patrignani A."/>
            <person name="Gruter S."/>
            <person name="Poveda L."/>
            <person name="Shimizu-Inatsugi R."/>
            <person name="Baeten J."/>
            <person name="Francoijs K.J."/>
            <person name="Nataraja K.N."/>
            <person name="Reddy Y.A.N."/>
            <person name="Phadnis S."/>
            <person name="Ravikumar R.L."/>
            <person name="Schlapbach R."/>
            <person name="Sreeman S.M."/>
            <person name="Shimizu K.K."/>
        </authorList>
    </citation>
    <scope>NUCLEOTIDE SEQUENCE</scope>
</reference>
<gene>
    <name evidence="1" type="primary">ga03801</name>
    <name evidence="1" type="ORF">PR202_ga03801</name>
</gene>
<dbReference type="Proteomes" id="UP001054889">
    <property type="component" value="Unassembled WGS sequence"/>
</dbReference>
<keyword evidence="2" id="KW-1185">Reference proteome</keyword>
<evidence type="ECO:0000313" key="1">
    <source>
        <dbReference type="EMBL" id="GJM87808.1"/>
    </source>
</evidence>
<comment type="caution">
    <text evidence="1">The sequence shown here is derived from an EMBL/GenBank/DDBJ whole genome shotgun (WGS) entry which is preliminary data.</text>
</comment>
<reference evidence="1" key="2">
    <citation type="submission" date="2021-12" db="EMBL/GenBank/DDBJ databases">
        <title>Resequencing data analysis of finger millet.</title>
        <authorList>
            <person name="Hatakeyama M."/>
            <person name="Aluri S."/>
            <person name="Balachadran M.T."/>
            <person name="Sivarajan S.R."/>
            <person name="Poveda L."/>
            <person name="Shimizu-Inatsugi R."/>
            <person name="Schlapbach R."/>
            <person name="Sreeman S.M."/>
            <person name="Shimizu K.K."/>
        </authorList>
    </citation>
    <scope>NUCLEOTIDE SEQUENCE</scope>
</reference>